<dbReference type="EMBL" id="VLLE01000005">
    <property type="protein sequence ID" value="TWI80486.1"/>
    <property type="molecule type" value="Genomic_DNA"/>
</dbReference>
<sequence length="178" mass="20828">MLALTKHNKEVQIRLLNNSDFDRLMRYLYSLQQETVQRFQPHSFHPQELLAFYAQQGTEACVAIDTTTGEMIGYTVLQKGLLQHDVPRLQQYHYPLQYDAAYTFAPSVRDDWQSTGIGQLMLNFVCSNMQTRNIRQLVLWGGVQSSNEKAMRFYRKNGFRLLGFFEYNGLNEDMLLEL</sequence>
<reference evidence="2 3" key="1">
    <citation type="journal article" date="2015" name="Stand. Genomic Sci.">
        <title>Genomic Encyclopedia of Bacterial and Archaeal Type Strains, Phase III: the genomes of soil and plant-associated and newly described type strains.</title>
        <authorList>
            <person name="Whitman W.B."/>
            <person name="Woyke T."/>
            <person name="Klenk H.P."/>
            <person name="Zhou Y."/>
            <person name="Lilburn T.G."/>
            <person name="Beck B.J."/>
            <person name="De Vos P."/>
            <person name="Vandamme P."/>
            <person name="Eisen J.A."/>
            <person name="Garrity G."/>
            <person name="Hugenholtz P."/>
            <person name="Kyrpides N.C."/>
        </authorList>
    </citation>
    <scope>NUCLEOTIDE SEQUENCE [LARGE SCALE GENOMIC DNA]</scope>
    <source>
        <strain evidence="2 3">CGMCC 1.7271</strain>
    </source>
</reference>
<comment type="caution">
    <text evidence="2">The sequence shown here is derived from an EMBL/GenBank/DDBJ whole genome shotgun (WGS) entry which is preliminary data.</text>
</comment>
<dbReference type="AlphaFoldDB" id="A0A562SI80"/>
<dbReference type="PROSITE" id="PS51186">
    <property type="entry name" value="GNAT"/>
    <property type="match status" value="1"/>
</dbReference>
<proteinExistence type="predicted"/>
<keyword evidence="2" id="KW-0689">Ribosomal protein</keyword>
<name>A0A562SI80_9BACT</name>
<keyword evidence="3" id="KW-1185">Reference proteome</keyword>
<dbReference type="SUPFAM" id="SSF55729">
    <property type="entry name" value="Acyl-CoA N-acyltransferases (Nat)"/>
    <property type="match status" value="1"/>
</dbReference>
<evidence type="ECO:0000313" key="3">
    <source>
        <dbReference type="Proteomes" id="UP000316167"/>
    </source>
</evidence>
<dbReference type="Pfam" id="PF00583">
    <property type="entry name" value="Acetyltransf_1"/>
    <property type="match status" value="1"/>
</dbReference>
<dbReference type="RefSeq" id="WP_144887456.1">
    <property type="nucleotide sequence ID" value="NZ_VLLE01000005.1"/>
</dbReference>
<dbReference type="GO" id="GO:0005840">
    <property type="term" value="C:ribosome"/>
    <property type="evidence" value="ECO:0007669"/>
    <property type="project" value="UniProtKB-KW"/>
</dbReference>
<dbReference type="InterPro" id="IPR016181">
    <property type="entry name" value="Acyl_CoA_acyltransferase"/>
</dbReference>
<dbReference type="Proteomes" id="UP000316167">
    <property type="component" value="Unassembled WGS sequence"/>
</dbReference>
<protein>
    <submittedName>
        <fullName evidence="2">Ribosomal protein S18 acetylase RimI-like enzyme</fullName>
    </submittedName>
</protein>
<evidence type="ECO:0000313" key="2">
    <source>
        <dbReference type="EMBL" id="TWI80486.1"/>
    </source>
</evidence>
<accession>A0A562SI80</accession>
<keyword evidence="2" id="KW-0687">Ribonucleoprotein</keyword>
<dbReference type="Gene3D" id="3.40.630.30">
    <property type="match status" value="1"/>
</dbReference>
<dbReference type="InterPro" id="IPR000182">
    <property type="entry name" value="GNAT_dom"/>
</dbReference>
<organism evidence="2 3">
    <name type="scientific">Lacibacter cauensis</name>
    <dbReference type="NCBI Taxonomy" id="510947"/>
    <lineage>
        <taxon>Bacteria</taxon>
        <taxon>Pseudomonadati</taxon>
        <taxon>Bacteroidota</taxon>
        <taxon>Chitinophagia</taxon>
        <taxon>Chitinophagales</taxon>
        <taxon>Chitinophagaceae</taxon>
        <taxon>Lacibacter</taxon>
    </lineage>
</organism>
<dbReference type="OrthoDB" id="948250at2"/>
<evidence type="ECO:0000259" key="1">
    <source>
        <dbReference type="PROSITE" id="PS51186"/>
    </source>
</evidence>
<feature type="domain" description="N-acetyltransferase" evidence="1">
    <location>
        <begin position="11"/>
        <end position="178"/>
    </location>
</feature>
<dbReference type="GO" id="GO:0016747">
    <property type="term" value="F:acyltransferase activity, transferring groups other than amino-acyl groups"/>
    <property type="evidence" value="ECO:0007669"/>
    <property type="project" value="InterPro"/>
</dbReference>
<gene>
    <name evidence="2" type="ORF">IQ13_3163</name>
</gene>